<gene>
    <name evidence="2" type="ORF">TIFTF001_045883</name>
</gene>
<dbReference type="AlphaFoldDB" id="A0AA87ZBN9"/>
<evidence type="ECO:0000256" key="1">
    <source>
        <dbReference type="SAM" id="MobiDB-lite"/>
    </source>
</evidence>
<comment type="caution">
    <text evidence="2">The sequence shown here is derived from an EMBL/GenBank/DDBJ whole genome shotgun (WGS) entry which is preliminary data.</text>
</comment>
<feature type="region of interest" description="Disordered" evidence="1">
    <location>
        <begin position="40"/>
        <end position="67"/>
    </location>
</feature>
<evidence type="ECO:0000313" key="2">
    <source>
        <dbReference type="EMBL" id="GMN24721.1"/>
    </source>
</evidence>
<accession>A0AA87ZBN9</accession>
<reference evidence="2" key="1">
    <citation type="submission" date="2023-07" db="EMBL/GenBank/DDBJ databases">
        <title>draft genome sequence of fig (Ficus carica).</title>
        <authorList>
            <person name="Takahashi T."/>
            <person name="Nishimura K."/>
        </authorList>
    </citation>
    <scope>NUCLEOTIDE SEQUENCE</scope>
</reference>
<evidence type="ECO:0000313" key="3">
    <source>
        <dbReference type="Proteomes" id="UP001187192"/>
    </source>
</evidence>
<name>A0AA87ZBN9_FICCA</name>
<feature type="compositionally biased region" description="Polar residues" evidence="1">
    <location>
        <begin position="40"/>
        <end position="58"/>
    </location>
</feature>
<dbReference type="Proteomes" id="UP001187192">
    <property type="component" value="Unassembled WGS sequence"/>
</dbReference>
<proteinExistence type="predicted"/>
<keyword evidence="3" id="KW-1185">Reference proteome</keyword>
<sequence>MGGAGNEAIVRAKPSINKRSSQQWGHCCDRFMSPTFQSQMEGARTMQSTQFAGSSSSAPVVDEKGIM</sequence>
<protein>
    <submittedName>
        <fullName evidence="2">Uncharacterized protein</fullName>
    </submittedName>
</protein>
<dbReference type="EMBL" id="BTGU01004280">
    <property type="protein sequence ID" value="GMN24721.1"/>
    <property type="molecule type" value="Genomic_DNA"/>
</dbReference>
<organism evidence="2 3">
    <name type="scientific">Ficus carica</name>
    <name type="common">Common fig</name>
    <dbReference type="NCBI Taxonomy" id="3494"/>
    <lineage>
        <taxon>Eukaryota</taxon>
        <taxon>Viridiplantae</taxon>
        <taxon>Streptophyta</taxon>
        <taxon>Embryophyta</taxon>
        <taxon>Tracheophyta</taxon>
        <taxon>Spermatophyta</taxon>
        <taxon>Magnoliopsida</taxon>
        <taxon>eudicotyledons</taxon>
        <taxon>Gunneridae</taxon>
        <taxon>Pentapetalae</taxon>
        <taxon>rosids</taxon>
        <taxon>fabids</taxon>
        <taxon>Rosales</taxon>
        <taxon>Moraceae</taxon>
        <taxon>Ficeae</taxon>
        <taxon>Ficus</taxon>
    </lineage>
</organism>